<evidence type="ECO:0000313" key="2">
    <source>
        <dbReference type="EMBL" id="OAQ31043.1"/>
    </source>
</evidence>
<feature type="compositionally biased region" description="Acidic residues" evidence="1">
    <location>
        <begin position="148"/>
        <end position="158"/>
    </location>
</feature>
<feature type="compositionally biased region" description="Basic and acidic residues" evidence="1">
    <location>
        <begin position="178"/>
        <end position="188"/>
    </location>
</feature>
<feature type="region of interest" description="Disordered" evidence="1">
    <location>
        <begin position="90"/>
        <end position="163"/>
    </location>
</feature>
<dbReference type="AlphaFoldDB" id="A0A197K1G0"/>
<sequence length="495" mass="55036">MRRVHPQRAKQPTQCLNSTNKLSSVGVDRPSVNHEGKAWTTHSELHKRYAVENSNTTLDQAVSHARRTSIINSSATTTTTTRKPFMFSSSSVLQRNQEHESDATNPRQSGKLSLTSRSKDKNMSSSGDGGAGGQDQGGVENRPSIVIGDDDDDDDDFELPSIDELFTDVAPRKFRRLDRSADSDKPSDSIHTNQAQTKGKNPLHKHPHSDMSLGRQVAASATTAEDDQWLMSELQVDQDVDLFSPSPSSKNYIQPIQKMPPAMSTRSVISQTLHTLNEIDQFFIDGSPTRSPSTRLQMPFEDQGLNEQGSSTLQVRATDIYPSDQDMNEPGAHEVVLFEDPQPEDQDVTIGGGSQDLGQRKASDKAQDEPRDELGVGLDATANDEQDTNTVEQAAEESSSRRQTQTFTLPHSSGAFRDRLNRLGSVFQSSMDDMMDAIMEVEQLRTSVENTLTDRQEFLNHRGERIHQQARQLQEEASSLHSKTRDNILRVVHDE</sequence>
<name>A0A197K1G0_9FUNG</name>
<feature type="region of interest" description="Disordered" evidence="1">
    <location>
        <begin position="343"/>
        <end position="413"/>
    </location>
</feature>
<feature type="compositionally biased region" description="Basic and acidic residues" evidence="1">
    <location>
        <begin position="358"/>
        <end position="374"/>
    </location>
</feature>
<feature type="compositionally biased region" description="Polar residues" evidence="1">
    <location>
        <begin position="103"/>
        <end position="116"/>
    </location>
</feature>
<protein>
    <submittedName>
        <fullName evidence="2">Uncharacterized protein</fullName>
    </submittedName>
</protein>
<feature type="region of interest" description="Disordered" evidence="1">
    <location>
        <begin position="475"/>
        <end position="495"/>
    </location>
</feature>
<feature type="compositionally biased region" description="Gly residues" evidence="1">
    <location>
        <begin position="127"/>
        <end position="136"/>
    </location>
</feature>
<feature type="region of interest" description="Disordered" evidence="1">
    <location>
        <begin position="1"/>
        <end position="31"/>
    </location>
</feature>
<feature type="compositionally biased region" description="Polar residues" evidence="1">
    <location>
        <begin position="10"/>
        <end position="23"/>
    </location>
</feature>
<feature type="compositionally biased region" description="Polar residues" evidence="1">
    <location>
        <begin position="189"/>
        <end position="199"/>
    </location>
</feature>
<reference evidence="2 3" key="1">
    <citation type="submission" date="2016-05" db="EMBL/GenBank/DDBJ databases">
        <title>Genome sequencing reveals origins of a unique bacterial endosymbiosis in the earliest lineages of terrestrial Fungi.</title>
        <authorList>
            <consortium name="DOE Joint Genome Institute"/>
            <person name="Uehling J."/>
            <person name="Gryganskyi A."/>
            <person name="Hameed K."/>
            <person name="Tschaplinski T."/>
            <person name="Misztal P."/>
            <person name="Wu S."/>
            <person name="Desiro A."/>
            <person name="Vande Pol N."/>
            <person name="Du Z.-Y."/>
            <person name="Zienkiewicz A."/>
            <person name="Zienkiewicz K."/>
            <person name="Morin E."/>
            <person name="Tisserant E."/>
            <person name="Splivallo R."/>
            <person name="Hainaut M."/>
            <person name="Henrissat B."/>
            <person name="Ohm R."/>
            <person name="Kuo A."/>
            <person name="Yan J."/>
            <person name="Lipzen A."/>
            <person name="Nolan M."/>
            <person name="Labutti K."/>
            <person name="Barry K."/>
            <person name="Goldstein A."/>
            <person name="Labbe J."/>
            <person name="Schadt C."/>
            <person name="Tuskan G."/>
            <person name="Grigoriev I."/>
            <person name="Martin F."/>
            <person name="Vilgalys R."/>
            <person name="Bonito G."/>
        </authorList>
    </citation>
    <scope>NUCLEOTIDE SEQUENCE [LARGE SCALE GENOMIC DNA]</scope>
    <source>
        <strain evidence="2 3">AG-77</strain>
    </source>
</reference>
<feature type="compositionally biased region" description="Polar residues" evidence="1">
    <location>
        <begin position="401"/>
        <end position="411"/>
    </location>
</feature>
<keyword evidence="3" id="KW-1185">Reference proteome</keyword>
<dbReference type="Proteomes" id="UP000078512">
    <property type="component" value="Unassembled WGS sequence"/>
</dbReference>
<organism evidence="2 3">
    <name type="scientific">Linnemannia elongata AG-77</name>
    <dbReference type="NCBI Taxonomy" id="1314771"/>
    <lineage>
        <taxon>Eukaryota</taxon>
        <taxon>Fungi</taxon>
        <taxon>Fungi incertae sedis</taxon>
        <taxon>Mucoromycota</taxon>
        <taxon>Mortierellomycotina</taxon>
        <taxon>Mortierellomycetes</taxon>
        <taxon>Mortierellales</taxon>
        <taxon>Mortierellaceae</taxon>
        <taxon>Linnemannia</taxon>
    </lineage>
</organism>
<evidence type="ECO:0000256" key="1">
    <source>
        <dbReference type="SAM" id="MobiDB-lite"/>
    </source>
</evidence>
<dbReference type="OrthoDB" id="2420158at2759"/>
<feature type="region of interest" description="Disordered" evidence="1">
    <location>
        <begin position="178"/>
        <end position="210"/>
    </location>
</feature>
<feature type="compositionally biased region" description="Basic and acidic residues" evidence="1">
    <location>
        <begin position="483"/>
        <end position="495"/>
    </location>
</feature>
<accession>A0A197K1G0</accession>
<gene>
    <name evidence="2" type="ORF">K457DRAFT_17536</name>
</gene>
<proteinExistence type="predicted"/>
<dbReference type="EMBL" id="KV442031">
    <property type="protein sequence ID" value="OAQ31043.1"/>
    <property type="molecule type" value="Genomic_DNA"/>
</dbReference>
<evidence type="ECO:0000313" key="3">
    <source>
        <dbReference type="Proteomes" id="UP000078512"/>
    </source>
</evidence>